<gene>
    <name evidence="1" type="ORF">Dsin_032142</name>
</gene>
<keyword evidence="2" id="KW-1185">Reference proteome</keyword>
<accession>A0AAD9ZMN3</accession>
<organism evidence="1 2">
    <name type="scientific">Dipteronia sinensis</name>
    <dbReference type="NCBI Taxonomy" id="43782"/>
    <lineage>
        <taxon>Eukaryota</taxon>
        <taxon>Viridiplantae</taxon>
        <taxon>Streptophyta</taxon>
        <taxon>Embryophyta</taxon>
        <taxon>Tracheophyta</taxon>
        <taxon>Spermatophyta</taxon>
        <taxon>Magnoliopsida</taxon>
        <taxon>eudicotyledons</taxon>
        <taxon>Gunneridae</taxon>
        <taxon>Pentapetalae</taxon>
        <taxon>rosids</taxon>
        <taxon>malvids</taxon>
        <taxon>Sapindales</taxon>
        <taxon>Sapindaceae</taxon>
        <taxon>Hippocastanoideae</taxon>
        <taxon>Acereae</taxon>
        <taxon>Dipteronia</taxon>
    </lineage>
</organism>
<dbReference type="EMBL" id="JANJYJ010000010">
    <property type="protein sequence ID" value="KAK3184856.1"/>
    <property type="molecule type" value="Genomic_DNA"/>
</dbReference>
<evidence type="ECO:0008006" key="3">
    <source>
        <dbReference type="Google" id="ProtNLM"/>
    </source>
</evidence>
<protein>
    <recommendedName>
        <fullName evidence="3">Protein FAR1-RELATED SEQUENCE</fullName>
    </recommendedName>
</protein>
<dbReference type="PANTHER" id="PTHR47718:SF15">
    <property type="entry name" value="PROTEIN FAR1-RELATED SEQUENCE 5-LIKE"/>
    <property type="match status" value="1"/>
</dbReference>
<reference evidence="1" key="1">
    <citation type="journal article" date="2023" name="Plant J.">
        <title>Genome sequences and population genomics provide insights into the demographic history, inbreeding, and mutation load of two 'living fossil' tree species of Dipteronia.</title>
        <authorList>
            <person name="Feng Y."/>
            <person name="Comes H.P."/>
            <person name="Chen J."/>
            <person name="Zhu S."/>
            <person name="Lu R."/>
            <person name="Zhang X."/>
            <person name="Li P."/>
            <person name="Qiu J."/>
            <person name="Olsen K.M."/>
            <person name="Qiu Y."/>
        </authorList>
    </citation>
    <scope>NUCLEOTIDE SEQUENCE</scope>
    <source>
        <strain evidence="1">NBL</strain>
    </source>
</reference>
<sequence>MPRLQTRVICKARFSIGLDHDTNKYIAMGFEETHCHKLATFHEGAWVQSQRNIDTKDLSQIDAIAKFCIRPCLTYEYIVNQKGGYFKIEFTQKDMYNWIDAKRRDEAFEIDSHTALMYLQSKAYSETNFYCRFSTNKKDMLANLFWRDSHSIFEYQCFRYVLVFG</sequence>
<dbReference type="Proteomes" id="UP001281410">
    <property type="component" value="Unassembled WGS sequence"/>
</dbReference>
<name>A0AAD9ZMN3_9ROSI</name>
<dbReference type="AlphaFoldDB" id="A0AAD9ZMN3"/>
<dbReference type="PANTHER" id="PTHR47718">
    <property type="entry name" value="OS01G0519700 PROTEIN"/>
    <property type="match status" value="1"/>
</dbReference>
<evidence type="ECO:0000313" key="1">
    <source>
        <dbReference type="EMBL" id="KAK3184856.1"/>
    </source>
</evidence>
<proteinExistence type="predicted"/>
<comment type="caution">
    <text evidence="1">The sequence shown here is derived from an EMBL/GenBank/DDBJ whole genome shotgun (WGS) entry which is preliminary data.</text>
</comment>
<evidence type="ECO:0000313" key="2">
    <source>
        <dbReference type="Proteomes" id="UP001281410"/>
    </source>
</evidence>